<feature type="chain" id="PRO_5047187431" evidence="2">
    <location>
        <begin position="19"/>
        <end position="507"/>
    </location>
</feature>
<feature type="compositionally biased region" description="Low complexity" evidence="1">
    <location>
        <begin position="36"/>
        <end position="47"/>
    </location>
</feature>
<name>A0ABW4R080_9BACT</name>
<comment type="caution">
    <text evidence="3">The sequence shown here is derived from an EMBL/GenBank/DDBJ whole genome shotgun (WGS) entry which is preliminary data.</text>
</comment>
<dbReference type="EMBL" id="JBHUFD010000018">
    <property type="protein sequence ID" value="MFD1875281.1"/>
    <property type="molecule type" value="Genomic_DNA"/>
</dbReference>
<evidence type="ECO:0000313" key="4">
    <source>
        <dbReference type="Proteomes" id="UP001597197"/>
    </source>
</evidence>
<keyword evidence="2" id="KW-0732">Signal</keyword>
<reference evidence="4" key="1">
    <citation type="journal article" date="2019" name="Int. J. Syst. Evol. Microbiol.">
        <title>The Global Catalogue of Microorganisms (GCM) 10K type strain sequencing project: providing services to taxonomists for standard genome sequencing and annotation.</title>
        <authorList>
            <consortium name="The Broad Institute Genomics Platform"/>
            <consortium name="The Broad Institute Genome Sequencing Center for Infectious Disease"/>
            <person name="Wu L."/>
            <person name="Ma J."/>
        </authorList>
    </citation>
    <scope>NUCLEOTIDE SEQUENCE [LARGE SCALE GENOMIC DNA]</scope>
    <source>
        <strain evidence="4">CGMCC 1.15795</strain>
    </source>
</reference>
<organism evidence="3 4">
    <name type="scientific">Hymenobacter bucti</name>
    <dbReference type="NCBI Taxonomy" id="1844114"/>
    <lineage>
        <taxon>Bacteria</taxon>
        <taxon>Pseudomonadati</taxon>
        <taxon>Bacteroidota</taxon>
        <taxon>Cytophagia</taxon>
        <taxon>Cytophagales</taxon>
        <taxon>Hymenobacteraceae</taxon>
        <taxon>Hymenobacter</taxon>
    </lineage>
</organism>
<dbReference type="PANTHER" id="PTHR41339:SF1">
    <property type="entry name" value="SECRETED PROTEIN"/>
    <property type="match status" value="1"/>
</dbReference>
<gene>
    <name evidence="3" type="ORF">ACFSDX_22805</name>
</gene>
<evidence type="ECO:0000256" key="1">
    <source>
        <dbReference type="SAM" id="MobiDB-lite"/>
    </source>
</evidence>
<dbReference type="RefSeq" id="WP_382317814.1">
    <property type="nucleotide sequence ID" value="NZ_JBHUFD010000018.1"/>
</dbReference>
<proteinExistence type="predicted"/>
<evidence type="ECO:0000256" key="2">
    <source>
        <dbReference type="SAM" id="SignalP"/>
    </source>
</evidence>
<feature type="signal peptide" evidence="2">
    <location>
        <begin position="1"/>
        <end position="18"/>
    </location>
</feature>
<accession>A0ABW4R080</accession>
<protein>
    <submittedName>
        <fullName evidence="3">T9SS C-terminal target domain-containing protein</fullName>
    </submittedName>
</protein>
<dbReference type="PROSITE" id="PS51257">
    <property type="entry name" value="PROKAR_LIPOPROTEIN"/>
    <property type="match status" value="1"/>
</dbReference>
<keyword evidence="4" id="KW-1185">Reference proteome</keyword>
<evidence type="ECO:0000313" key="3">
    <source>
        <dbReference type="EMBL" id="MFD1875281.1"/>
    </source>
</evidence>
<dbReference type="PANTHER" id="PTHR41339">
    <property type="entry name" value="LIPL48"/>
    <property type="match status" value="1"/>
</dbReference>
<sequence length="507" mass="52550">MKKNTLSVAMLATLLGLAACETKDITPAPNVVGSGNPTTPTNPTTTAPTVTVQGGNDATSGITTNTTWTASNKYLLKSYVYVRSGATLTIEAGTVIFGDKDTKGALIIEPGAKIMAMGTATRPIIFTSSQPKGSRNYGDWGGVIIAGSAPVNSIVNGVLPQIEGGPSTKYGGTNATDNSGVFQYVRIEFGGVAFSPNNEVNGLTLSGVGSGTTIDHVQVSYSGDDAIEWFGGTVNAKYLVTHRTFDDDFDTDLGFSGKVQFAVSLRDPLQADQSGSKAFESNNDSGGSTNAPRTSAVFSNVTAIGPILNPSAAVYSPQYTAGVHLRANSAQSLMNSVVIGYPTNILIDGGVTAATIAAGDTRFKNNIIAGALTNSNATAGQRNILYIGPGLGTSNLTPNNTMSSDSAAWGTAVGPLTWFKASANANRRYATADNVQLLNPFSLTSPSFVPRTASPIVSAAPASFADSKLTDSFFTPVTYIGAFDPANTTASNWLAGWTNFDPQNTDY</sequence>
<dbReference type="Proteomes" id="UP001597197">
    <property type="component" value="Unassembled WGS sequence"/>
</dbReference>
<feature type="region of interest" description="Disordered" evidence="1">
    <location>
        <begin position="26"/>
        <end position="47"/>
    </location>
</feature>
<feature type="region of interest" description="Disordered" evidence="1">
    <location>
        <begin position="273"/>
        <end position="292"/>
    </location>
</feature>